<evidence type="ECO:0000256" key="6">
    <source>
        <dbReference type="ARBA" id="ARBA00022692"/>
    </source>
</evidence>
<feature type="signal peptide" evidence="20">
    <location>
        <begin position="1"/>
        <end position="19"/>
    </location>
</feature>
<feature type="disulfide bond" evidence="17">
    <location>
        <begin position="114"/>
        <end position="123"/>
    </location>
</feature>
<dbReference type="AlphaFoldDB" id="A0AAF3EPY5"/>
<evidence type="ECO:0000259" key="21">
    <source>
        <dbReference type="PROSITE" id="PS50026"/>
    </source>
</evidence>
<dbReference type="PANTHER" id="PTHR24049">
    <property type="entry name" value="CRUMBS FAMILY MEMBER"/>
    <property type="match status" value="1"/>
</dbReference>
<dbReference type="InterPro" id="IPR001873">
    <property type="entry name" value="ENaC"/>
</dbReference>
<keyword evidence="3 18" id="KW-0813">Transport</keyword>
<evidence type="ECO:0000313" key="23">
    <source>
        <dbReference type="WBParaSite" id="MBELARI_LOCUS16152"/>
    </source>
</evidence>
<keyword evidence="10" id="KW-0915">Sodium</keyword>
<name>A0AAF3EPY5_9BILA</name>
<feature type="transmembrane region" description="Helical" evidence="19">
    <location>
        <begin position="895"/>
        <end position="924"/>
    </location>
</feature>
<feature type="disulfide bond" evidence="17">
    <location>
        <begin position="438"/>
        <end position="447"/>
    </location>
</feature>
<organism evidence="22 23">
    <name type="scientific">Mesorhabditis belari</name>
    <dbReference type="NCBI Taxonomy" id="2138241"/>
    <lineage>
        <taxon>Eukaryota</taxon>
        <taxon>Metazoa</taxon>
        <taxon>Ecdysozoa</taxon>
        <taxon>Nematoda</taxon>
        <taxon>Chromadorea</taxon>
        <taxon>Rhabditida</taxon>
        <taxon>Rhabditina</taxon>
        <taxon>Rhabditomorpha</taxon>
        <taxon>Rhabditoidea</taxon>
        <taxon>Rhabditidae</taxon>
        <taxon>Mesorhabditinae</taxon>
        <taxon>Mesorhabditis</taxon>
    </lineage>
</organism>
<evidence type="ECO:0000256" key="3">
    <source>
        <dbReference type="ARBA" id="ARBA00022448"/>
    </source>
</evidence>
<evidence type="ECO:0000256" key="2">
    <source>
        <dbReference type="ARBA" id="ARBA00007193"/>
    </source>
</evidence>
<dbReference type="SMART" id="SM00179">
    <property type="entry name" value="EGF_CA"/>
    <property type="match status" value="7"/>
</dbReference>
<feature type="domain" description="EGF-like" evidence="21">
    <location>
        <begin position="128"/>
        <end position="164"/>
    </location>
</feature>
<feature type="disulfide bond" evidence="17">
    <location>
        <begin position="358"/>
        <end position="367"/>
    </location>
</feature>
<keyword evidence="15 18" id="KW-0739">Sodium transport</keyword>
<feature type="disulfide bond" evidence="17">
    <location>
        <begin position="399"/>
        <end position="408"/>
    </location>
</feature>
<dbReference type="GO" id="GO:0005509">
    <property type="term" value="F:calcium ion binding"/>
    <property type="evidence" value="ECO:0007669"/>
    <property type="project" value="InterPro"/>
</dbReference>
<dbReference type="CDD" id="cd00054">
    <property type="entry name" value="EGF_CA"/>
    <property type="match status" value="4"/>
</dbReference>
<keyword evidence="4 18" id="KW-0894">Sodium channel</keyword>
<keyword evidence="12 19" id="KW-0472">Membrane</keyword>
<dbReference type="Gene3D" id="2.10.25.10">
    <property type="entry name" value="Laminin"/>
    <property type="match status" value="8"/>
</dbReference>
<feature type="domain" description="EGF-like" evidence="21">
    <location>
        <begin position="165"/>
        <end position="204"/>
    </location>
</feature>
<dbReference type="InterPro" id="IPR051022">
    <property type="entry name" value="Notch_Cell-Fate_Det"/>
</dbReference>
<keyword evidence="16 18" id="KW-0407">Ion channel</keyword>
<feature type="domain" description="EGF-like" evidence="21">
    <location>
        <begin position="370"/>
        <end position="409"/>
    </location>
</feature>
<dbReference type="PRINTS" id="PR01078">
    <property type="entry name" value="AMINACHANNEL"/>
</dbReference>
<dbReference type="SUPFAM" id="SSF57196">
    <property type="entry name" value="EGF/Laminin"/>
    <property type="match status" value="7"/>
</dbReference>
<dbReference type="InterPro" id="IPR000742">
    <property type="entry name" value="EGF"/>
</dbReference>
<feature type="disulfide bond" evidence="17">
    <location>
        <begin position="453"/>
        <end position="463"/>
    </location>
</feature>
<dbReference type="PROSITE" id="PS00022">
    <property type="entry name" value="EGF_1"/>
    <property type="match status" value="7"/>
</dbReference>
<feature type="disulfide bond" evidence="17">
    <location>
        <begin position="154"/>
        <end position="163"/>
    </location>
</feature>
<dbReference type="GO" id="GO:0005272">
    <property type="term" value="F:sodium channel activity"/>
    <property type="evidence" value="ECO:0007669"/>
    <property type="project" value="UniProtKB-KW"/>
</dbReference>
<dbReference type="InterPro" id="IPR013032">
    <property type="entry name" value="EGF-like_CS"/>
</dbReference>
<feature type="domain" description="EGF-like" evidence="21">
    <location>
        <begin position="331"/>
        <end position="368"/>
    </location>
</feature>
<keyword evidence="14" id="KW-0325">Glycoprotein</keyword>
<evidence type="ECO:0000256" key="5">
    <source>
        <dbReference type="ARBA" id="ARBA00022536"/>
    </source>
</evidence>
<evidence type="ECO:0000256" key="1">
    <source>
        <dbReference type="ARBA" id="ARBA00004141"/>
    </source>
</evidence>
<dbReference type="PRINTS" id="PR00010">
    <property type="entry name" value="EGFBLOOD"/>
</dbReference>
<dbReference type="PROSITE" id="PS00010">
    <property type="entry name" value="ASX_HYDROXYL"/>
    <property type="match status" value="2"/>
</dbReference>
<feature type="disulfide bond" evidence="17">
    <location>
        <begin position="194"/>
        <end position="203"/>
    </location>
</feature>
<feature type="domain" description="EGF-like" evidence="21">
    <location>
        <begin position="410"/>
        <end position="448"/>
    </location>
</feature>
<evidence type="ECO:0000256" key="13">
    <source>
        <dbReference type="ARBA" id="ARBA00023157"/>
    </source>
</evidence>
<evidence type="ECO:0000256" key="11">
    <source>
        <dbReference type="ARBA" id="ARBA00023065"/>
    </source>
</evidence>
<feature type="domain" description="EGF-like" evidence="21">
    <location>
        <begin position="490"/>
        <end position="530"/>
    </location>
</feature>
<dbReference type="InterPro" id="IPR000152">
    <property type="entry name" value="EGF-type_Asp/Asn_hydroxyl_site"/>
</dbReference>
<feature type="disulfide bond" evidence="17">
    <location>
        <begin position="419"/>
        <end position="436"/>
    </location>
</feature>
<dbReference type="FunFam" id="2.10.25.10:FF:000173">
    <property type="entry name" value="Neurogenic locus notch protein 2"/>
    <property type="match status" value="1"/>
</dbReference>
<dbReference type="Pfam" id="PF12661">
    <property type="entry name" value="hEGF"/>
    <property type="match status" value="1"/>
</dbReference>
<keyword evidence="13 17" id="KW-1015">Disulfide bond</keyword>
<comment type="subcellular location">
    <subcellularLocation>
        <location evidence="1">Membrane</location>
        <topology evidence="1">Multi-pass membrane protein</topology>
    </subcellularLocation>
</comment>
<evidence type="ECO:0000256" key="18">
    <source>
        <dbReference type="RuleBase" id="RU000679"/>
    </source>
</evidence>
<evidence type="ECO:0000256" key="16">
    <source>
        <dbReference type="ARBA" id="ARBA00023303"/>
    </source>
</evidence>
<keyword evidence="6 18" id="KW-0812">Transmembrane</keyword>
<evidence type="ECO:0000256" key="17">
    <source>
        <dbReference type="PROSITE-ProRule" id="PRU00076"/>
    </source>
</evidence>
<dbReference type="WBParaSite" id="MBELARI_LOCUS16152">
    <property type="protein sequence ID" value="MBELARI_LOCUS16152"/>
    <property type="gene ID" value="MBELARI_LOCUS16152"/>
</dbReference>
<dbReference type="SMART" id="SM00181">
    <property type="entry name" value="EGF"/>
    <property type="match status" value="9"/>
</dbReference>
<comment type="caution">
    <text evidence="17">Lacks conserved residue(s) required for the propagation of feature annotation.</text>
</comment>
<feature type="disulfide bond" evidence="17">
    <location>
        <begin position="175"/>
        <end position="192"/>
    </location>
</feature>
<evidence type="ECO:0000256" key="8">
    <source>
        <dbReference type="ARBA" id="ARBA00022737"/>
    </source>
</evidence>
<dbReference type="GO" id="GO:0032991">
    <property type="term" value="C:protein-containing complex"/>
    <property type="evidence" value="ECO:0007669"/>
    <property type="project" value="TreeGrafter"/>
</dbReference>
<dbReference type="Pfam" id="PF00858">
    <property type="entry name" value="ASC"/>
    <property type="match status" value="1"/>
</dbReference>
<evidence type="ECO:0000256" key="12">
    <source>
        <dbReference type="ARBA" id="ARBA00023136"/>
    </source>
</evidence>
<feature type="disulfide bond" evidence="17">
    <location>
        <begin position="478"/>
        <end position="487"/>
    </location>
</feature>
<evidence type="ECO:0000256" key="15">
    <source>
        <dbReference type="ARBA" id="ARBA00023201"/>
    </source>
</evidence>
<dbReference type="Pfam" id="PF00008">
    <property type="entry name" value="EGF"/>
    <property type="match status" value="4"/>
</dbReference>
<dbReference type="InterPro" id="IPR001881">
    <property type="entry name" value="EGF-like_Ca-bd_dom"/>
</dbReference>
<reference evidence="23" key="1">
    <citation type="submission" date="2024-02" db="UniProtKB">
        <authorList>
            <consortium name="WormBaseParasite"/>
        </authorList>
    </citation>
    <scope>IDENTIFICATION</scope>
</reference>
<evidence type="ECO:0000256" key="4">
    <source>
        <dbReference type="ARBA" id="ARBA00022461"/>
    </source>
</evidence>
<feature type="domain" description="EGF-like" evidence="21">
    <location>
        <begin position="449"/>
        <end position="488"/>
    </location>
</feature>
<keyword evidence="9 19" id="KW-1133">Transmembrane helix</keyword>
<dbReference type="GO" id="GO:0045197">
    <property type="term" value="P:establishment or maintenance of epithelial cell apical/basal polarity"/>
    <property type="evidence" value="ECO:0007669"/>
    <property type="project" value="TreeGrafter"/>
</dbReference>
<keyword evidence="11 18" id="KW-0406">Ion transport</keyword>
<dbReference type="PANTHER" id="PTHR24049:SF22">
    <property type="entry name" value="DROSOPHILA CRUMBS HOMOLOG"/>
    <property type="match status" value="1"/>
</dbReference>
<dbReference type="GO" id="GO:0007157">
    <property type="term" value="P:heterophilic cell-cell adhesion via plasma membrane cell adhesion molecules"/>
    <property type="evidence" value="ECO:0007669"/>
    <property type="project" value="TreeGrafter"/>
</dbReference>
<dbReference type="GO" id="GO:0005886">
    <property type="term" value="C:plasma membrane"/>
    <property type="evidence" value="ECO:0007669"/>
    <property type="project" value="UniProtKB-ARBA"/>
</dbReference>
<keyword evidence="5 17" id="KW-0245">EGF-like domain</keyword>
<evidence type="ECO:0000256" key="9">
    <source>
        <dbReference type="ARBA" id="ARBA00022989"/>
    </source>
</evidence>
<protein>
    <recommendedName>
        <fullName evidence="21">EGF-like domain-containing protein</fullName>
    </recommendedName>
</protein>
<evidence type="ECO:0000256" key="10">
    <source>
        <dbReference type="ARBA" id="ARBA00023053"/>
    </source>
</evidence>
<keyword evidence="8" id="KW-0677">Repeat</keyword>
<dbReference type="Proteomes" id="UP000887575">
    <property type="component" value="Unassembled WGS sequence"/>
</dbReference>
<sequence length="930" mass="101454">MKPILLFAMLFGLFNFCDTLSPNPVNPPVGCPNFGLCSGNNYNLSNTLYFECNAYYCQCNTGTTFGAYTYDYYGYVTNVNSAYCAVVTDNCNPVSPCLSNAICTNLIDNFRCTCATGYTGASCNETISTDPCDSSPCQNGGTCTSSSGSFTCSCGSNAKGERCQYINACNTGNPCKNGATCVMLYSGEQVYCNCTAGWQGLNCDVATLAPNDKYMNCTKIDWSKESSSSNNCTKVTNSNYPSLSLCRSQFQTKLLSGQSLAYFCVVGKECHFCPVWPYGNGDISTNPLCGNKCYLEDSSLRLNYLGANETCGTSASSNPRGQCYKYSDIVDLAWCNATTCENGGICVDLVNNGIKCLCPRDYTGASCETPLSPCFPNPCKNSGTCSNSTDGDFWYTCTCLPGYTGSDCSTKLFCASSPCQYGSKCDEKDDHSGYTCDCLSLYTGTNCEIPNMCASSPCKHGNCSVVFRSFNSTFKCDCDAGWTNSRCSSAIDFCESTPCFYGGTCTNIYPPASPFYTCACQPGTSGSLCEINPDDCTYHWSGGVKYSACNETDKKAQCKDGFNSYQCVCGPDYTSSDCSIPMIVYNATILIFGPDAAVSDDIIQLLKDLLSNPTNIKDMVPFILGLEDEDERTDKSWDYTDMFDWVAYEEKTLDLTRDLLKWNDVTLGNCFTFNHRNSTAATYLHRITGKFGSLEAMIKINSQEYCPWVDTQAIQVFVHPAEEDIFSESVRYNAQPGGETELFPRLTAYSRLGGRYGVCVNEASQVKQYFYSGAYATDGCLRSCYQQAVQDSCKCMDPRYPMDKGVTACGLTKSDPSTWKDCVCPLPCSNRAYTVSWAKTIYTAEKPQCIGSGNYSACKTSFQDSVRVRVALADFTFQLFAEVPAMSFNSFIGNLGGLLGVLMGISTISFIEIGFLFIAILVVIMGCRKK</sequence>
<keyword evidence="7 20" id="KW-0732">Signal</keyword>
<evidence type="ECO:0000256" key="20">
    <source>
        <dbReference type="SAM" id="SignalP"/>
    </source>
</evidence>
<dbReference type="PROSITE" id="PS01186">
    <property type="entry name" value="EGF_2"/>
    <property type="match status" value="4"/>
</dbReference>
<accession>A0AAF3EPY5</accession>
<comment type="similarity">
    <text evidence="2 18">Belongs to the amiloride-sensitive sodium channel (TC 1.A.6) family.</text>
</comment>
<dbReference type="PROSITE" id="PS50026">
    <property type="entry name" value="EGF_3"/>
    <property type="match status" value="8"/>
</dbReference>
<keyword evidence="22" id="KW-1185">Reference proteome</keyword>
<proteinExistence type="inferred from homology"/>
<evidence type="ECO:0000256" key="14">
    <source>
        <dbReference type="ARBA" id="ARBA00023180"/>
    </source>
</evidence>
<dbReference type="Gene3D" id="1.10.287.770">
    <property type="entry name" value="YojJ-like"/>
    <property type="match status" value="1"/>
</dbReference>
<feature type="domain" description="EGF-like" evidence="21">
    <location>
        <begin position="87"/>
        <end position="124"/>
    </location>
</feature>
<feature type="chain" id="PRO_5042213177" description="EGF-like domain-containing protein" evidence="20">
    <location>
        <begin position="20"/>
        <end position="930"/>
    </location>
</feature>
<feature type="disulfide bond" evidence="17">
    <location>
        <begin position="520"/>
        <end position="529"/>
    </location>
</feature>
<evidence type="ECO:0000256" key="19">
    <source>
        <dbReference type="SAM" id="Phobius"/>
    </source>
</evidence>
<evidence type="ECO:0000256" key="7">
    <source>
        <dbReference type="ARBA" id="ARBA00022729"/>
    </source>
</evidence>
<evidence type="ECO:0000313" key="22">
    <source>
        <dbReference type="Proteomes" id="UP000887575"/>
    </source>
</evidence>